<feature type="transmembrane region" description="Helical" evidence="1">
    <location>
        <begin position="338"/>
        <end position="359"/>
    </location>
</feature>
<dbReference type="EMBL" id="CP001635">
    <property type="protein sequence ID" value="ACS21770.1"/>
    <property type="molecule type" value="Genomic_DNA"/>
</dbReference>
<feature type="transmembrane region" description="Helical" evidence="1">
    <location>
        <begin position="21"/>
        <end position="41"/>
    </location>
</feature>
<dbReference type="KEGG" id="vap:Vapar_5168"/>
<proteinExistence type="predicted"/>
<dbReference type="OrthoDB" id="7238323at2"/>
<keyword evidence="1" id="KW-0812">Transmembrane</keyword>
<evidence type="ECO:0000256" key="1">
    <source>
        <dbReference type="SAM" id="Phobius"/>
    </source>
</evidence>
<sequence length="380" mass="40955" precursor="true">MLRASLRRLWLKIHRWIGLSLGPVLALTALLGAVLVVALPIDREAHPALFVARSAADAGTGTPALPLEPLRQRLAAEFGPDTTFTLRPPRSPGETLWVYVRGPWDGTLYLDPATGAEQGRRGSHEGAYNLLFELHSSLLLEDTGKGILAFVALAYLFLLVTGLVLWWPARWPPSLRISLNRGLLRGLFDLHRTGGAVLGLLIAVSVFTGAYMAWRPLGGFISAAMGQEVVKPPAVPKGAATTGPRLPLDKLVARAQNVFPGQPIGYVQVPARPNRPVRVRFRLADDPHPNGISSVWLHPLTGEVLAVRRWQDLDAGNGAVVVIYPLHTGVLGGPVHQAVTLLLGLALGGLGLSGIWLWWRRRAVAAAARDIALANNRTTS</sequence>
<dbReference type="eggNOG" id="COG3182">
    <property type="taxonomic scope" value="Bacteria"/>
</dbReference>
<accession>C5CR94</accession>
<keyword evidence="1" id="KW-0472">Membrane</keyword>
<evidence type="ECO:0000313" key="2">
    <source>
        <dbReference type="EMBL" id="ACS21770.1"/>
    </source>
</evidence>
<protein>
    <submittedName>
        <fullName evidence="2">PepSY-associated TM helix domain protein</fullName>
    </submittedName>
</protein>
<gene>
    <name evidence="2" type="ordered locus">Vapar_5168</name>
</gene>
<reference evidence="2" key="1">
    <citation type="submission" date="2009-06" db="EMBL/GenBank/DDBJ databases">
        <title>Complete sequence of chromosome 1 of Variovorax paradoxus S110.</title>
        <authorList>
            <consortium name="US DOE Joint Genome Institute"/>
            <person name="Lucas S."/>
            <person name="Copeland A."/>
            <person name="Lapidus A."/>
            <person name="Glavina del Rio T."/>
            <person name="Tice H."/>
            <person name="Bruce D."/>
            <person name="Goodwin L."/>
            <person name="Pitluck S."/>
            <person name="Chertkov O."/>
            <person name="Brettin T."/>
            <person name="Detter J.C."/>
            <person name="Han C."/>
            <person name="Larimer F."/>
            <person name="Land M."/>
            <person name="Hauser L."/>
            <person name="Kyrpides N."/>
            <person name="Ovchinnikova G."/>
            <person name="Orwin P."/>
            <person name="Leadbetter J.R."/>
            <person name="Spain J.C."/>
            <person name="Han J.I."/>
        </authorList>
    </citation>
    <scope>NUCLEOTIDE SEQUENCE</scope>
    <source>
        <strain evidence="2">S110</strain>
    </source>
</reference>
<dbReference type="HOGENOM" id="CLU_031962_4_2_4"/>
<dbReference type="Pfam" id="PF03929">
    <property type="entry name" value="PepSY_TM"/>
    <property type="match status" value="1"/>
</dbReference>
<organism evidence="2">
    <name type="scientific">Variovorax paradoxus (strain S110)</name>
    <dbReference type="NCBI Taxonomy" id="543728"/>
    <lineage>
        <taxon>Bacteria</taxon>
        <taxon>Pseudomonadati</taxon>
        <taxon>Pseudomonadota</taxon>
        <taxon>Betaproteobacteria</taxon>
        <taxon>Burkholderiales</taxon>
        <taxon>Comamonadaceae</taxon>
        <taxon>Variovorax</taxon>
    </lineage>
</organism>
<dbReference type="PANTHER" id="PTHR34219">
    <property type="entry name" value="IRON-REGULATED INNER MEMBRANE PROTEIN-RELATED"/>
    <property type="match status" value="1"/>
</dbReference>
<feature type="transmembrane region" description="Helical" evidence="1">
    <location>
        <begin position="147"/>
        <end position="169"/>
    </location>
</feature>
<dbReference type="InterPro" id="IPR005625">
    <property type="entry name" value="PepSY-ass_TM"/>
</dbReference>
<feature type="transmembrane region" description="Helical" evidence="1">
    <location>
        <begin position="190"/>
        <end position="214"/>
    </location>
</feature>
<dbReference type="AlphaFoldDB" id="C5CR94"/>
<name>C5CR94_VARPS</name>
<keyword evidence="1" id="KW-1133">Transmembrane helix</keyword>
<dbReference type="STRING" id="543728.Vapar_5168"/>